<dbReference type="GO" id="GO:0030891">
    <property type="term" value="C:VCB complex"/>
    <property type="evidence" value="ECO:0007669"/>
    <property type="project" value="TreeGrafter"/>
</dbReference>
<dbReference type="Pfam" id="PF02151">
    <property type="entry name" value="UVR"/>
    <property type="match status" value="1"/>
</dbReference>
<dbReference type="InterPro" id="IPR001943">
    <property type="entry name" value="UVR_dom"/>
</dbReference>
<dbReference type="PANTHER" id="PTHR15160:SF3">
    <property type="entry name" value="BIFUNCTIONAL NUCLEASE 1"/>
    <property type="match status" value="1"/>
</dbReference>
<evidence type="ECO:0000256" key="3">
    <source>
        <dbReference type="ARBA" id="ARBA00025428"/>
    </source>
</evidence>
<keyword evidence="2" id="KW-0378">Hydrolase</keyword>
<dbReference type="GO" id="GO:0005634">
    <property type="term" value="C:nucleus"/>
    <property type="evidence" value="ECO:0007669"/>
    <property type="project" value="TreeGrafter"/>
</dbReference>
<organism evidence="5">
    <name type="scientific">Wollemia nobilis</name>
    <dbReference type="NCBI Taxonomy" id="56998"/>
    <lineage>
        <taxon>Eukaryota</taxon>
        <taxon>Viridiplantae</taxon>
        <taxon>Streptophyta</taxon>
        <taxon>Embryophyta</taxon>
        <taxon>Tracheophyta</taxon>
        <taxon>Spermatophyta</taxon>
        <taxon>Pinopsida</taxon>
        <taxon>Pinidae</taxon>
        <taxon>Conifers II</taxon>
        <taxon>Araucariales</taxon>
        <taxon>Araucariaceae</taxon>
        <taxon>Wollemia</taxon>
    </lineage>
</organism>
<dbReference type="Pfam" id="PF02577">
    <property type="entry name" value="BFN_dom"/>
    <property type="match status" value="1"/>
</dbReference>
<dbReference type="SUPFAM" id="SSF103256">
    <property type="entry name" value="Hypothetical protein TM0160"/>
    <property type="match status" value="1"/>
</dbReference>
<dbReference type="GO" id="GO:0016567">
    <property type="term" value="P:protein ubiquitination"/>
    <property type="evidence" value="ECO:0007669"/>
    <property type="project" value="TreeGrafter"/>
</dbReference>
<name>A0A0C9QSX5_9CONI</name>
<dbReference type="PROSITE" id="PS51658">
    <property type="entry name" value="BFN"/>
    <property type="match status" value="1"/>
</dbReference>
<proteinExistence type="inferred from homology"/>
<dbReference type="InterPro" id="IPR003729">
    <property type="entry name" value="Bi_nuclease_dom"/>
</dbReference>
<feature type="domain" description="BFN" evidence="4">
    <location>
        <begin position="123"/>
        <end position="258"/>
    </location>
</feature>
<dbReference type="GO" id="GO:0004518">
    <property type="term" value="F:nuclease activity"/>
    <property type="evidence" value="ECO:0007669"/>
    <property type="project" value="UniProtKB-KW"/>
</dbReference>
<evidence type="ECO:0000313" key="5">
    <source>
        <dbReference type="EMBL" id="JAG87835.1"/>
    </source>
</evidence>
<dbReference type="InterPro" id="IPR036104">
    <property type="entry name" value="BFN_sf"/>
</dbReference>
<dbReference type="EMBL" id="GCHU01011078">
    <property type="protein sequence ID" value="JAG87835.1"/>
    <property type="molecule type" value="Transcribed_RNA"/>
</dbReference>
<dbReference type="Gene3D" id="3.10.690.10">
    <property type="entry name" value="Bifunctional nuclease domain"/>
    <property type="match status" value="1"/>
</dbReference>
<comment type="function">
    <text evidence="3">Bifunctional nuclease with both RNase and DNase activities. Involved in basal defense response. Participates in abscisic acid-derived callose deposition following infection by a necrotrophic pathogen.</text>
</comment>
<evidence type="ECO:0000256" key="2">
    <source>
        <dbReference type="ARBA" id="ARBA00022722"/>
    </source>
</evidence>
<comment type="similarity">
    <text evidence="1">Belongs to the bifunctional nuclease family.</text>
</comment>
<reference evidence="5" key="1">
    <citation type="submission" date="2015-02" db="EMBL/GenBank/DDBJ databases">
        <title>A transcriptome of Wollemia nobilis - a relic of Gondwana.</title>
        <authorList>
            <person name="Chia J.Y."/>
            <person name="Leong Y.S."/>
            <person name="Abdul Karim S."/>
            <person name="Wan Azmi N."/>
            <person name="Hercus R."/>
            <person name="Croft L."/>
        </authorList>
    </citation>
    <scope>NUCLEOTIDE SEQUENCE</scope>
    <source>
        <strain evidence="5">MaeBrown</strain>
        <tissue evidence="5">Leaf</tissue>
    </source>
</reference>
<evidence type="ECO:0000256" key="1">
    <source>
        <dbReference type="ARBA" id="ARBA00009095"/>
    </source>
</evidence>
<protein>
    <submittedName>
        <fullName evidence="5">TSA: Wollemia nobilis Ref_Wollemi_Transcript_11141_1871 transcribed RNA sequence</fullName>
    </submittedName>
</protein>
<dbReference type="PANTHER" id="PTHR15160">
    <property type="entry name" value="VON HIPPEL-LINDAU PROTEIN"/>
    <property type="match status" value="1"/>
</dbReference>
<sequence length="331" mass="37048">MSTFQGPVICPTACVKQDCVLAAPLKGNLNSISNSLKNRFLGLAKQNYRARNFTESSLKLSSRHMRLGVRCSSSMSSNNGSMAENFSENDEDYVNSSIVEAVEVKRGADGFSIIMRDGRQIKCVHNNPDGGQLPECAPTPAIVLKMEDGSDLLLPMIVLEMPSAMLMAAVRNVKVPRPTVYQILKDMIEKMGYEVNLVRVTRRVHEAYLAQLYLNKIGDETQRVSFDLRPSDAINIAVRCKVPIQVNKHLAFCDGVRIIGDNSKLSSRNSCSGMVKELDRPDGKPCFPTKEFDLVRNMTVAVDEERYVDAAQWRDELNQLRSQRRDQTKQV</sequence>
<accession>A0A0C9QSX5</accession>
<dbReference type="AlphaFoldDB" id="A0A0C9QSX5"/>
<keyword evidence="2" id="KW-0540">Nuclease</keyword>
<evidence type="ECO:0000259" key="4">
    <source>
        <dbReference type="PROSITE" id="PS51658"/>
    </source>
</evidence>